<dbReference type="SUPFAM" id="SSF55729">
    <property type="entry name" value="Acyl-CoA N-acyltransferases (Nat)"/>
    <property type="match status" value="1"/>
</dbReference>
<organism evidence="3 4">
    <name type="scientific">Candidatus Reconcilbacillus cellulovorans</name>
    <dbReference type="NCBI Taxonomy" id="1906605"/>
    <lineage>
        <taxon>Bacteria</taxon>
        <taxon>Bacillati</taxon>
        <taxon>Bacillota</taxon>
        <taxon>Bacilli</taxon>
        <taxon>Bacillales</taxon>
        <taxon>Paenibacillaceae</taxon>
        <taxon>Candidatus Reconcilbacillus</taxon>
    </lineage>
</organism>
<dbReference type="Proteomes" id="UP000243688">
    <property type="component" value="Unassembled WGS sequence"/>
</dbReference>
<evidence type="ECO:0000259" key="2">
    <source>
        <dbReference type="PROSITE" id="PS51186"/>
    </source>
</evidence>
<sequence length="140" mass="16016">MKIRSFRLADYVQASELFREVLSEACFEETMKAFGRQLAWDSDLILVAEVDGKVVGAIIGTIDEDEGFYYRIAVAREHQRKGIGTALIQALRNRFLQRRVRRIRVTVDAHNAPVLPLYEAAGYGPKDFFHSWERLKIVSG</sequence>
<proteinExistence type="predicted"/>
<dbReference type="InterPro" id="IPR016181">
    <property type="entry name" value="Acyl_CoA_acyltransferase"/>
</dbReference>
<reference evidence="3 4" key="1">
    <citation type="submission" date="2016-12" db="EMBL/GenBank/DDBJ databases">
        <title>Candidatus Reconcilibacillus cellulovorans genome.</title>
        <authorList>
            <person name="Kolinko S."/>
            <person name="Wu Y.-W."/>
            <person name="Tachea F."/>
            <person name="Denzel E."/>
            <person name="Hiras J."/>
            <person name="Baecker N."/>
            <person name="Chan L.J."/>
            <person name="Eichorst S.A."/>
            <person name="Frey D."/>
            <person name="Adams P.D."/>
            <person name="Pray T."/>
            <person name="Tanjore D."/>
            <person name="Petzold C.J."/>
            <person name="Gladden J.M."/>
            <person name="Simmons B.A."/>
            <person name="Singer S.W."/>
        </authorList>
    </citation>
    <scope>NUCLEOTIDE SEQUENCE [LARGE SCALE GENOMIC DNA]</scope>
    <source>
        <strain evidence="3">JTherm</strain>
    </source>
</reference>
<protein>
    <submittedName>
        <fullName evidence="3">GNAT family N-acetyltransferase</fullName>
    </submittedName>
</protein>
<dbReference type="PROSITE" id="PS51186">
    <property type="entry name" value="GNAT"/>
    <property type="match status" value="1"/>
</dbReference>
<evidence type="ECO:0000313" key="3">
    <source>
        <dbReference type="EMBL" id="PDO11397.1"/>
    </source>
</evidence>
<comment type="caution">
    <text evidence="3">The sequence shown here is derived from an EMBL/GenBank/DDBJ whole genome shotgun (WGS) entry which is preliminary data.</text>
</comment>
<dbReference type="Gene3D" id="3.40.630.30">
    <property type="match status" value="1"/>
</dbReference>
<dbReference type="InterPro" id="IPR000182">
    <property type="entry name" value="GNAT_dom"/>
</dbReference>
<dbReference type="PANTHER" id="PTHR13947">
    <property type="entry name" value="GNAT FAMILY N-ACETYLTRANSFERASE"/>
    <property type="match status" value="1"/>
</dbReference>
<evidence type="ECO:0000256" key="1">
    <source>
        <dbReference type="ARBA" id="ARBA00022679"/>
    </source>
</evidence>
<keyword evidence="1 3" id="KW-0808">Transferase</keyword>
<dbReference type="PANTHER" id="PTHR13947:SF37">
    <property type="entry name" value="LD18367P"/>
    <property type="match status" value="1"/>
</dbReference>
<accession>A0A2A6E3Q4</accession>
<evidence type="ECO:0000313" key="4">
    <source>
        <dbReference type="Proteomes" id="UP000243688"/>
    </source>
</evidence>
<dbReference type="CDD" id="cd04301">
    <property type="entry name" value="NAT_SF"/>
    <property type="match status" value="1"/>
</dbReference>
<name>A0A2A6E3Q4_9BACL</name>
<feature type="domain" description="N-acetyltransferase" evidence="2">
    <location>
        <begin position="1"/>
        <end position="140"/>
    </location>
</feature>
<dbReference type="EMBL" id="MOXJ01000003">
    <property type="protein sequence ID" value="PDO11397.1"/>
    <property type="molecule type" value="Genomic_DNA"/>
</dbReference>
<dbReference type="GO" id="GO:0008080">
    <property type="term" value="F:N-acetyltransferase activity"/>
    <property type="evidence" value="ECO:0007669"/>
    <property type="project" value="InterPro"/>
</dbReference>
<dbReference type="InterPro" id="IPR050769">
    <property type="entry name" value="NAT_camello-type"/>
</dbReference>
<dbReference type="Pfam" id="PF00583">
    <property type="entry name" value="Acetyltransf_1"/>
    <property type="match status" value="1"/>
</dbReference>
<gene>
    <name evidence="3" type="ORF">BLM47_02785</name>
</gene>
<dbReference type="AlphaFoldDB" id="A0A2A6E3Q4"/>